<keyword evidence="4 5" id="KW-0472">Membrane</keyword>
<feature type="transmembrane region" description="Helical" evidence="5">
    <location>
        <begin position="163"/>
        <end position="185"/>
    </location>
</feature>
<dbReference type="GeneID" id="11532604"/>
<reference evidence="6 7" key="1">
    <citation type="journal article" date="2011" name="Proc. Natl. Acad. Sci. U.S.A.">
        <title>Evolutionary erosion of yeast sex chromosomes by mating-type switching accidents.</title>
        <authorList>
            <person name="Gordon J.L."/>
            <person name="Armisen D."/>
            <person name="Proux-Wera E."/>
            <person name="Oheigeartaigh S.S."/>
            <person name="Byrne K.P."/>
            <person name="Wolfe K.H."/>
        </authorList>
    </citation>
    <scope>NUCLEOTIDE SEQUENCE [LARGE SCALE GENOMIC DNA]</scope>
    <source>
        <strain evidence="7">ATCC 24235 / CBS 4417 / NBRC 1672 / NRRL Y-8282 / UCD 70-5</strain>
    </source>
</reference>
<dbReference type="eggNOG" id="KOG2913">
    <property type="taxonomic scope" value="Eukaryota"/>
</dbReference>
<gene>
    <name evidence="6" type="primary">TPHA0A06080</name>
    <name evidence="6" type="ordered locus">TPHA_0A06080</name>
</gene>
<keyword evidence="2 5" id="KW-0812">Transmembrane</keyword>
<evidence type="ECO:0000256" key="5">
    <source>
        <dbReference type="SAM" id="Phobius"/>
    </source>
</evidence>
<keyword evidence="7" id="KW-1185">Reference proteome</keyword>
<dbReference type="OMA" id="WRIRYRK"/>
<name>G8BP53_TETPH</name>
<dbReference type="PANTHER" id="PTHR16201">
    <property type="entry name" value="SEVEN TRANSMEMBRANE PROTEIN 1-RELATED"/>
    <property type="match status" value="1"/>
</dbReference>
<dbReference type="KEGG" id="tpf:TPHA_0A06080"/>
<dbReference type="InterPro" id="IPR051415">
    <property type="entry name" value="LAAT-1"/>
</dbReference>
<dbReference type="RefSeq" id="XP_003684115.1">
    <property type="nucleotide sequence ID" value="XM_003684067.1"/>
</dbReference>
<dbReference type="SMART" id="SM00679">
    <property type="entry name" value="CTNS"/>
    <property type="match status" value="2"/>
</dbReference>
<evidence type="ECO:0000256" key="4">
    <source>
        <dbReference type="ARBA" id="ARBA00023136"/>
    </source>
</evidence>
<evidence type="ECO:0000256" key="2">
    <source>
        <dbReference type="ARBA" id="ARBA00022692"/>
    </source>
</evidence>
<proteinExistence type="predicted"/>
<dbReference type="EMBL" id="HE612856">
    <property type="protein sequence ID" value="CCE61681.1"/>
    <property type="molecule type" value="Genomic_DNA"/>
</dbReference>
<dbReference type="FunFam" id="1.20.1280.290:FF:000024">
    <property type="entry name" value="Putative membrane protein"/>
    <property type="match status" value="1"/>
</dbReference>
<dbReference type="AlphaFoldDB" id="G8BP53"/>
<feature type="transmembrane region" description="Helical" evidence="5">
    <location>
        <begin position="96"/>
        <end position="119"/>
    </location>
</feature>
<evidence type="ECO:0000313" key="7">
    <source>
        <dbReference type="Proteomes" id="UP000005666"/>
    </source>
</evidence>
<dbReference type="HOGENOM" id="CLU_040201_4_0_1"/>
<dbReference type="Gene3D" id="1.20.1280.290">
    <property type="match status" value="2"/>
</dbReference>
<sequence>MMSDKISTILATIATVCWCIQLIPQIYSNWRRKDCTGFPPIMMYLWVLSGIPFGIYFCIIRANIVLQIQPHVFMFFCFISFIQACYYPPVEYNKKTIILVLSGTIVLDLSLELPCILTLRPLYDRGIKWPALIFGISAVILLIVGFLPVYIDLLKRKGRVVGINFVFLFIDSLGAWLSIISVIFGKFDTLGIILYSCVAVMEVGIAVSHLIWYLRYRFNKDTEDNEELEMQCSSINEKVSYIDEQKK</sequence>
<evidence type="ECO:0000313" key="6">
    <source>
        <dbReference type="EMBL" id="CCE61681.1"/>
    </source>
</evidence>
<evidence type="ECO:0008006" key="8">
    <source>
        <dbReference type="Google" id="ProtNLM"/>
    </source>
</evidence>
<feature type="transmembrane region" description="Helical" evidence="5">
    <location>
        <begin position="72"/>
        <end position="90"/>
    </location>
</feature>
<protein>
    <recommendedName>
        <fullName evidence="8">PQ loop repeat protein</fullName>
    </recommendedName>
</protein>
<dbReference type="InterPro" id="IPR006603">
    <property type="entry name" value="PQ-loop_rpt"/>
</dbReference>
<dbReference type="PANTHER" id="PTHR16201:SF37">
    <property type="entry name" value="PQ-LOOP REPEAT-CONTAINING PROTEIN"/>
    <property type="match status" value="1"/>
</dbReference>
<dbReference type="Pfam" id="PF04193">
    <property type="entry name" value="PQ-loop"/>
    <property type="match status" value="1"/>
</dbReference>
<dbReference type="GO" id="GO:0016020">
    <property type="term" value="C:membrane"/>
    <property type="evidence" value="ECO:0007669"/>
    <property type="project" value="UniProtKB-SubCell"/>
</dbReference>
<feature type="transmembrane region" description="Helical" evidence="5">
    <location>
        <begin position="131"/>
        <end position="151"/>
    </location>
</feature>
<dbReference type="Proteomes" id="UP000005666">
    <property type="component" value="Chromosome 1"/>
</dbReference>
<keyword evidence="3 5" id="KW-1133">Transmembrane helix</keyword>
<accession>G8BP53</accession>
<evidence type="ECO:0000256" key="3">
    <source>
        <dbReference type="ARBA" id="ARBA00022989"/>
    </source>
</evidence>
<comment type="subcellular location">
    <subcellularLocation>
        <location evidence="1">Membrane</location>
        <topology evidence="1">Multi-pass membrane protein</topology>
    </subcellularLocation>
</comment>
<feature type="transmembrane region" description="Helical" evidence="5">
    <location>
        <begin position="43"/>
        <end position="60"/>
    </location>
</feature>
<evidence type="ECO:0000256" key="1">
    <source>
        <dbReference type="ARBA" id="ARBA00004141"/>
    </source>
</evidence>
<feature type="transmembrane region" description="Helical" evidence="5">
    <location>
        <begin position="192"/>
        <end position="214"/>
    </location>
</feature>
<dbReference type="OrthoDB" id="407617at2759"/>
<organism evidence="6 7">
    <name type="scientific">Tetrapisispora phaffii (strain ATCC 24235 / CBS 4417 / NBRC 1672 / NRRL Y-8282 / UCD 70-5)</name>
    <name type="common">Yeast</name>
    <name type="synonym">Fabospora phaffii</name>
    <dbReference type="NCBI Taxonomy" id="1071381"/>
    <lineage>
        <taxon>Eukaryota</taxon>
        <taxon>Fungi</taxon>
        <taxon>Dikarya</taxon>
        <taxon>Ascomycota</taxon>
        <taxon>Saccharomycotina</taxon>
        <taxon>Saccharomycetes</taxon>
        <taxon>Saccharomycetales</taxon>
        <taxon>Saccharomycetaceae</taxon>
        <taxon>Tetrapisispora</taxon>
    </lineage>
</organism>